<comment type="caution">
    <text evidence="1">The sequence shown here is derived from an EMBL/GenBank/DDBJ whole genome shotgun (WGS) entry which is preliminary data.</text>
</comment>
<sequence length="94" mass="10590">MNQLTDNDIRRIRSILGCGWQATAEEKSKDALSIIYSLNKDDCINLVESLYKEFRASFDLQASNPSGSGHQSEVMQAERSNFTACQMVLDSLRK</sequence>
<name>A0ABS7ZT89_9GAMM</name>
<dbReference type="Proteomes" id="UP000714380">
    <property type="component" value="Unassembled WGS sequence"/>
</dbReference>
<evidence type="ECO:0000313" key="1">
    <source>
        <dbReference type="EMBL" id="MCA6064954.1"/>
    </source>
</evidence>
<dbReference type="EMBL" id="JAEDAH010000096">
    <property type="protein sequence ID" value="MCA6064954.1"/>
    <property type="molecule type" value="Genomic_DNA"/>
</dbReference>
<proteinExistence type="predicted"/>
<organism evidence="1 2">
    <name type="scientific">Thalassolituus marinus</name>
    <dbReference type="NCBI Taxonomy" id="671053"/>
    <lineage>
        <taxon>Bacteria</taxon>
        <taxon>Pseudomonadati</taxon>
        <taxon>Pseudomonadota</taxon>
        <taxon>Gammaproteobacteria</taxon>
        <taxon>Oceanospirillales</taxon>
        <taxon>Oceanospirillaceae</taxon>
        <taxon>Thalassolituus</taxon>
    </lineage>
</organism>
<dbReference type="RefSeq" id="WP_225676424.1">
    <property type="nucleotide sequence ID" value="NZ_JAEDAH010000096.1"/>
</dbReference>
<accession>A0ABS7ZT89</accession>
<reference evidence="1 2" key="1">
    <citation type="submission" date="2020-12" db="EMBL/GenBank/DDBJ databases">
        <title>Novel Thalassolituus-related marine hydrocarbonoclastic bacteria mediated algae-derived hydrocarbons mineralization in twilight zone of the northern South China Sea.</title>
        <authorList>
            <person name="Dong C."/>
        </authorList>
    </citation>
    <scope>NUCLEOTIDE SEQUENCE [LARGE SCALE GENOMIC DNA]</scope>
    <source>
        <strain evidence="1 2">IMCC1826</strain>
    </source>
</reference>
<protein>
    <submittedName>
        <fullName evidence="1">Uncharacterized protein</fullName>
    </submittedName>
</protein>
<gene>
    <name evidence="1" type="ORF">I9W95_15205</name>
</gene>
<evidence type="ECO:0000313" key="2">
    <source>
        <dbReference type="Proteomes" id="UP000714380"/>
    </source>
</evidence>
<keyword evidence="2" id="KW-1185">Reference proteome</keyword>